<feature type="transmembrane region" description="Helical" evidence="1">
    <location>
        <begin position="126"/>
        <end position="145"/>
    </location>
</feature>
<dbReference type="PANTHER" id="PTHR36507:SF1">
    <property type="entry name" value="BLL1555 PROTEIN"/>
    <property type="match status" value="1"/>
</dbReference>
<dbReference type="EMBL" id="UINC01081583">
    <property type="protein sequence ID" value="SVC25579.1"/>
    <property type="molecule type" value="Genomic_DNA"/>
</dbReference>
<gene>
    <name evidence="2" type="ORF">METZ01_LOCUS278433</name>
</gene>
<dbReference type="InterPro" id="IPR052721">
    <property type="entry name" value="ET_Amicyanin"/>
</dbReference>
<dbReference type="InterPro" id="IPR008972">
    <property type="entry name" value="Cupredoxin"/>
</dbReference>
<proteinExistence type="predicted"/>
<feature type="transmembrane region" description="Helical" evidence="1">
    <location>
        <begin position="68"/>
        <end position="87"/>
    </location>
</feature>
<evidence type="ECO:0000256" key="1">
    <source>
        <dbReference type="SAM" id="Phobius"/>
    </source>
</evidence>
<name>A0A382KMU6_9ZZZZ</name>
<feature type="transmembrane region" description="Helical" evidence="1">
    <location>
        <begin position="93"/>
        <end position="114"/>
    </location>
</feature>
<keyword evidence="1" id="KW-0812">Transmembrane</keyword>
<feature type="transmembrane region" description="Helical" evidence="1">
    <location>
        <begin position="12"/>
        <end position="33"/>
    </location>
</feature>
<evidence type="ECO:0000313" key="2">
    <source>
        <dbReference type="EMBL" id="SVC25579.1"/>
    </source>
</evidence>
<organism evidence="2">
    <name type="scientific">marine metagenome</name>
    <dbReference type="NCBI Taxonomy" id="408172"/>
    <lineage>
        <taxon>unclassified sequences</taxon>
        <taxon>metagenomes</taxon>
        <taxon>ecological metagenomes</taxon>
    </lineage>
</organism>
<keyword evidence="1" id="KW-0472">Membrane</keyword>
<keyword evidence="1" id="KW-1133">Transmembrane helix</keyword>
<sequence>MSNWELVMPGGGLTAIGMAGLVTSYSGIAHTFIDGMHALTGLLFFIGLIFLSAGILDGGVSTSNRTKATVLVTISIVLTFGAAAFIGSTSTTLPTLTGILILIAVPSILIAYIAMKMPQYVRPVGIIVCFAVSLGIVCFFVFGIFGPSEYLIVDVVEDVTEEISESIEPSNVFAISILAGSAEQGNPDYKPDNAMIEHGYVIEWTNDDDVMHTVTSSLDFGETFDSGIIDPGNTFVLDTANLELGQYEYMCIVHPWMIATFVLEEPRGPMKESVSMPMGAANNVEGQVFYDPENITVPKTTTIEWTNDDDVMHTVTSSLDFGETFDSGIIDAGNTFGLDTTNLELGQYEYMCIVHPWMIATFVLE</sequence>
<dbReference type="AlphaFoldDB" id="A0A382KMU6"/>
<feature type="non-terminal residue" evidence="2">
    <location>
        <position position="365"/>
    </location>
</feature>
<reference evidence="2" key="1">
    <citation type="submission" date="2018-05" db="EMBL/GenBank/DDBJ databases">
        <authorList>
            <person name="Lanie J.A."/>
            <person name="Ng W.-L."/>
            <person name="Kazmierczak K.M."/>
            <person name="Andrzejewski T.M."/>
            <person name="Davidsen T.M."/>
            <person name="Wayne K.J."/>
            <person name="Tettelin H."/>
            <person name="Glass J.I."/>
            <person name="Rusch D."/>
            <person name="Podicherti R."/>
            <person name="Tsui H.-C.T."/>
            <person name="Winkler M.E."/>
        </authorList>
    </citation>
    <scope>NUCLEOTIDE SEQUENCE</scope>
</reference>
<accession>A0A382KMU6</accession>
<feature type="transmembrane region" description="Helical" evidence="1">
    <location>
        <begin position="39"/>
        <end position="56"/>
    </location>
</feature>
<dbReference type="SUPFAM" id="SSF49503">
    <property type="entry name" value="Cupredoxins"/>
    <property type="match status" value="2"/>
</dbReference>
<dbReference type="PANTHER" id="PTHR36507">
    <property type="entry name" value="BLL1555 PROTEIN"/>
    <property type="match status" value="1"/>
</dbReference>
<evidence type="ECO:0008006" key="3">
    <source>
        <dbReference type="Google" id="ProtNLM"/>
    </source>
</evidence>
<protein>
    <recommendedName>
        <fullName evidence="3">Blue (type 1) copper domain-containing protein</fullName>
    </recommendedName>
</protein>
<dbReference type="Gene3D" id="2.60.40.420">
    <property type="entry name" value="Cupredoxins - blue copper proteins"/>
    <property type="match status" value="2"/>
</dbReference>